<dbReference type="Gene3D" id="1.10.630.10">
    <property type="entry name" value="Cytochrome P450"/>
    <property type="match status" value="1"/>
</dbReference>
<sequence>MVLLQALVSSHVLAGLLGSSLLTFLICVVEEWLHQRTLRRQLVKAPVLNLHGGDYDTASREYKENLRWLLKTGYDQFRNGVYQLWRPDGFITVISNGFIDELKSLPTETLDFHAAVQTNFIGKYEWVTLGSNLLAQTVLEDLTQQTSALLPIMADEIAKTFDEEMPECKGFTPVTVYECLTRVAAILTGRVFVGAPMNRNEKWLEATVDFTHDVYIGGSKLRKWNYLLRPIVARFLVPEIRKVWKHQDTARRFLVPIMEERAAAQKKAGYKKPNDLIQWLMDNAAKEKTPTSFARLAELQLLASFAAIHTTTLTCTHVLFDLAARPEYIEPLREELDAVEARCGTLHEKKALSQLSKMDSFMKESQRLNPPGLLTFPRLVRKPITLSNGTLLPEGTQLIVPAGYISLDNEIWENAEEFQGFRFADLRNARAEDGHKHQFISTSPSAMHFGHGRRSCPGRFFAGHELKSILAHLLRTYDFKLAGGPDARRPANKEEMDLVNPDDKAQLLFRRRKARE</sequence>
<keyword evidence="6 8" id="KW-0503">Monooxygenase</keyword>
<proteinExistence type="inferred from homology"/>
<keyword evidence="9" id="KW-0472">Membrane</keyword>
<comment type="caution">
    <text evidence="10">The sequence shown here is derived from an EMBL/GenBank/DDBJ whole genome shotgun (WGS) entry which is preliminary data.</text>
</comment>
<dbReference type="Proteomes" id="UP000183809">
    <property type="component" value="Unassembled WGS sequence"/>
</dbReference>
<dbReference type="GeneID" id="31010813"/>
<dbReference type="GO" id="GO:0005506">
    <property type="term" value="F:iron ion binding"/>
    <property type="evidence" value="ECO:0007669"/>
    <property type="project" value="InterPro"/>
</dbReference>
<evidence type="ECO:0000313" key="10">
    <source>
        <dbReference type="EMBL" id="OJD28716.1"/>
    </source>
</evidence>
<evidence type="ECO:0000256" key="7">
    <source>
        <dbReference type="PIRSR" id="PIRSR602403-1"/>
    </source>
</evidence>
<keyword evidence="5 7" id="KW-0408">Iron</keyword>
<dbReference type="AlphaFoldDB" id="A0A1J9RLB9"/>
<name>A0A1J9RLB9_9PEZI</name>
<evidence type="ECO:0000256" key="3">
    <source>
        <dbReference type="ARBA" id="ARBA00022723"/>
    </source>
</evidence>
<keyword evidence="7 8" id="KW-0349">Heme</keyword>
<evidence type="ECO:0000256" key="1">
    <source>
        <dbReference type="ARBA" id="ARBA00001971"/>
    </source>
</evidence>
<keyword evidence="9" id="KW-1133">Transmembrane helix</keyword>
<dbReference type="GO" id="GO:0016705">
    <property type="term" value="F:oxidoreductase activity, acting on paired donors, with incorporation or reduction of molecular oxygen"/>
    <property type="evidence" value="ECO:0007669"/>
    <property type="project" value="InterPro"/>
</dbReference>
<evidence type="ECO:0000256" key="8">
    <source>
        <dbReference type="RuleBase" id="RU000461"/>
    </source>
</evidence>
<feature type="binding site" description="axial binding residue" evidence="7">
    <location>
        <position position="456"/>
    </location>
    <ligand>
        <name>heme</name>
        <dbReference type="ChEBI" id="CHEBI:30413"/>
    </ligand>
    <ligandPart>
        <name>Fe</name>
        <dbReference type="ChEBI" id="CHEBI:18248"/>
    </ligandPart>
</feature>
<dbReference type="PANTHER" id="PTHR46206:SF6">
    <property type="entry name" value="CYTOCHROME P450 MONOOXYGENASE AN1598-RELATED"/>
    <property type="match status" value="1"/>
</dbReference>
<comment type="cofactor">
    <cofactor evidence="1 7">
        <name>heme</name>
        <dbReference type="ChEBI" id="CHEBI:30413"/>
    </cofactor>
</comment>
<dbReference type="STRING" id="236234.A0A1J9RLB9"/>
<keyword evidence="11" id="KW-1185">Reference proteome</keyword>
<dbReference type="InterPro" id="IPR002403">
    <property type="entry name" value="Cyt_P450_E_grp-IV"/>
</dbReference>
<dbReference type="OrthoDB" id="1844152at2759"/>
<feature type="transmembrane region" description="Helical" evidence="9">
    <location>
        <begin position="12"/>
        <end position="33"/>
    </location>
</feature>
<reference evidence="10 11" key="1">
    <citation type="submission" date="2016-10" db="EMBL/GenBank/DDBJ databases">
        <title>Proteomics and genomics reveal pathogen-plant mechanisms compatible with a hemibiotrophic lifestyle of Diplodia corticola.</title>
        <authorList>
            <person name="Fernandes I."/>
            <person name="De Jonge R."/>
            <person name="Van De Peer Y."/>
            <person name="Devreese B."/>
            <person name="Alves A."/>
            <person name="Esteves A.C."/>
        </authorList>
    </citation>
    <scope>NUCLEOTIDE SEQUENCE [LARGE SCALE GENOMIC DNA]</scope>
    <source>
        <strain evidence="10 11">CBS 112549</strain>
    </source>
</reference>
<dbReference type="GO" id="GO:0004497">
    <property type="term" value="F:monooxygenase activity"/>
    <property type="evidence" value="ECO:0007669"/>
    <property type="project" value="UniProtKB-KW"/>
</dbReference>
<evidence type="ECO:0000256" key="9">
    <source>
        <dbReference type="SAM" id="Phobius"/>
    </source>
</evidence>
<dbReference type="InterPro" id="IPR001128">
    <property type="entry name" value="Cyt_P450"/>
</dbReference>
<organism evidence="10 11">
    <name type="scientific">Diplodia corticola</name>
    <dbReference type="NCBI Taxonomy" id="236234"/>
    <lineage>
        <taxon>Eukaryota</taxon>
        <taxon>Fungi</taxon>
        <taxon>Dikarya</taxon>
        <taxon>Ascomycota</taxon>
        <taxon>Pezizomycotina</taxon>
        <taxon>Dothideomycetes</taxon>
        <taxon>Dothideomycetes incertae sedis</taxon>
        <taxon>Botryosphaeriales</taxon>
        <taxon>Botryosphaeriaceae</taxon>
        <taxon>Diplodia</taxon>
    </lineage>
</organism>
<protein>
    <submittedName>
        <fullName evidence="10">Cytochrome p450</fullName>
    </submittedName>
</protein>
<evidence type="ECO:0000256" key="2">
    <source>
        <dbReference type="ARBA" id="ARBA00010617"/>
    </source>
</evidence>
<comment type="similarity">
    <text evidence="2 8">Belongs to the cytochrome P450 family.</text>
</comment>
<dbReference type="Pfam" id="PF00067">
    <property type="entry name" value="p450"/>
    <property type="match status" value="1"/>
</dbReference>
<accession>A0A1J9RLB9</accession>
<evidence type="ECO:0000256" key="6">
    <source>
        <dbReference type="ARBA" id="ARBA00023033"/>
    </source>
</evidence>
<dbReference type="InterPro" id="IPR017972">
    <property type="entry name" value="Cyt_P450_CS"/>
</dbReference>
<evidence type="ECO:0000313" key="11">
    <source>
        <dbReference type="Proteomes" id="UP000183809"/>
    </source>
</evidence>
<dbReference type="InterPro" id="IPR036396">
    <property type="entry name" value="Cyt_P450_sf"/>
</dbReference>
<evidence type="ECO:0000256" key="5">
    <source>
        <dbReference type="ARBA" id="ARBA00023004"/>
    </source>
</evidence>
<dbReference type="PRINTS" id="PR00465">
    <property type="entry name" value="EP450IV"/>
</dbReference>
<gene>
    <name evidence="10" type="ORF">BKCO1_1170005</name>
</gene>
<dbReference type="RefSeq" id="XP_020124976.1">
    <property type="nucleotide sequence ID" value="XM_020270554.1"/>
</dbReference>
<dbReference type="PROSITE" id="PS00086">
    <property type="entry name" value="CYTOCHROME_P450"/>
    <property type="match status" value="1"/>
</dbReference>
<dbReference type="SUPFAM" id="SSF48264">
    <property type="entry name" value="Cytochrome P450"/>
    <property type="match status" value="1"/>
</dbReference>
<dbReference type="PANTHER" id="PTHR46206">
    <property type="entry name" value="CYTOCHROME P450"/>
    <property type="match status" value="1"/>
</dbReference>
<keyword evidence="4 8" id="KW-0560">Oxidoreductase</keyword>
<dbReference type="CDD" id="cd11041">
    <property type="entry name" value="CYP503A1-like"/>
    <property type="match status" value="1"/>
</dbReference>
<evidence type="ECO:0000256" key="4">
    <source>
        <dbReference type="ARBA" id="ARBA00023002"/>
    </source>
</evidence>
<dbReference type="EMBL" id="MNUE01000117">
    <property type="protein sequence ID" value="OJD28716.1"/>
    <property type="molecule type" value="Genomic_DNA"/>
</dbReference>
<keyword evidence="3 7" id="KW-0479">Metal-binding</keyword>
<dbReference type="GO" id="GO:0020037">
    <property type="term" value="F:heme binding"/>
    <property type="evidence" value="ECO:0007669"/>
    <property type="project" value="InterPro"/>
</dbReference>
<keyword evidence="9" id="KW-0812">Transmembrane</keyword>